<gene>
    <name evidence="2" type="ORF">LSTR_LSTR013332</name>
</gene>
<dbReference type="PANTHER" id="PTHR14663">
    <property type="entry name" value="METHYLTRANSFERASE NSUN7-RELATED"/>
    <property type="match status" value="1"/>
</dbReference>
<dbReference type="OrthoDB" id="6817893at2759"/>
<dbReference type="PANTHER" id="PTHR14663:SF2">
    <property type="entry name" value="METHYLTRANSFERASE NSUN7-RELATED"/>
    <property type="match status" value="1"/>
</dbReference>
<reference evidence="2 3" key="1">
    <citation type="journal article" date="2017" name="Gigascience">
        <title>Genome sequence of the small brown planthopper, Laodelphax striatellus.</title>
        <authorList>
            <person name="Zhu J."/>
            <person name="Jiang F."/>
            <person name="Wang X."/>
            <person name="Yang P."/>
            <person name="Bao Y."/>
            <person name="Zhao W."/>
            <person name="Wang W."/>
            <person name="Lu H."/>
            <person name="Wang Q."/>
            <person name="Cui N."/>
            <person name="Li J."/>
            <person name="Chen X."/>
            <person name="Luo L."/>
            <person name="Yu J."/>
            <person name="Kang L."/>
            <person name="Cui F."/>
        </authorList>
    </citation>
    <scope>NUCLEOTIDE SEQUENCE [LARGE SCALE GENOMIC DNA]</scope>
    <source>
        <strain evidence="2">Lst14</strain>
    </source>
</reference>
<dbReference type="EMBL" id="QKKF02006778">
    <property type="protein sequence ID" value="RZF46255.1"/>
    <property type="molecule type" value="Genomic_DNA"/>
</dbReference>
<organism evidence="2 3">
    <name type="scientific">Laodelphax striatellus</name>
    <name type="common">Small brown planthopper</name>
    <name type="synonym">Delphax striatella</name>
    <dbReference type="NCBI Taxonomy" id="195883"/>
    <lineage>
        <taxon>Eukaryota</taxon>
        <taxon>Metazoa</taxon>
        <taxon>Ecdysozoa</taxon>
        <taxon>Arthropoda</taxon>
        <taxon>Hexapoda</taxon>
        <taxon>Insecta</taxon>
        <taxon>Pterygota</taxon>
        <taxon>Neoptera</taxon>
        <taxon>Paraneoptera</taxon>
        <taxon>Hemiptera</taxon>
        <taxon>Auchenorrhyncha</taxon>
        <taxon>Fulgoroidea</taxon>
        <taxon>Delphacidae</taxon>
        <taxon>Criomorphinae</taxon>
        <taxon>Laodelphax</taxon>
    </lineage>
</organism>
<dbReference type="InterPro" id="IPR042620">
    <property type="entry name" value="NSUN7"/>
</dbReference>
<feature type="compositionally biased region" description="Gly residues" evidence="1">
    <location>
        <begin position="331"/>
        <end position="344"/>
    </location>
</feature>
<dbReference type="Gene3D" id="3.40.50.150">
    <property type="entry name" value="Vaccinia Virus protein VP39"/>
    <property type="match status" value="1"/>
</dbReference>
<evidence type="ECO:0000256" key="1">
    <source>
        <dbReference type="SAM" id="MobiDB-lite"/>
    </source>
</evidence>
<dbReference type="Proteomes" id="UP000291343">
    <property type="component" value="Unassembled WGS sequence"/>
</dbReference>
<comment type="caution">
    <text evidence="2">The sequence shown here is derived from an EMBL/GenBank/DDBJ whole genome shotgun (WGS) entry which is preliminary data.</text>
</comment>
<name>A0A482XJK7_LAOST</name>
<keyword evidence="3" id="KW-1185">Reference proteome</keyword>
<dbReference type="InterPro" id="IPR029063">
    <property type="entry name" value="SAM-dependent_MTases_sf"/>
</dbReference>
<dbReference type="AlphaFoldDB" id="A0A482XJK7"/>
<protein>
    <submittedName>
        <fullName evidence="2">Uncharacterized protein</fullName>
    </submittedName>
</protein>
<sequence length="533" mass="58352">MKLVTCIINLSTELLFLCCLQERTFCLGPASVAQLLVDLALTGVVAQTHVSSLVTVAYLANLLATNEKVDGLIVFGAGSRKELCEEYLQALGVTNTTVHAASFSELSAADSDAILANVVTVLATPPNTNSHVRDAVDLAVARGGDLLLLHQLTQETFHASSQGHTQVMHTMLAEQRDTLRMSMSKPQIQFVVYETHSRYDLENSEMVVRVITEMNGYATEKHLEEQRKRRFGGAQQEGVSTSVDLGQPPNKMATTDEEAPLMAPPLEEITINVPACDLFELSPLPDLCPHRDECLKLEEEGTYIAVIKRKEITRLDPKYMIEMAESRGLFGSKGGGEGGEGGGGARRREQRRKAAAAQRLQRTRSNSADANNRSKVKVELERIAAPTHASMVRDVRLGAGAGAASLECPRHQLHLSGAHGRARSETRARLWWTQLAELVLDLIRDRVDLAADPPPADLPRLRLKRSRLRPVRKTNTVHTPRTPLPMHVNYIEFQSDDDNGSSSDCDDDDDILQLCPCLASVLTASTAPFATVS</sequence>
<dbReference type="STRING" id="195883.A0A482XJK7"/>
<proteinExistence type="predicted"/>
<feature type="region of interest" description="Disordered" evidence="1">
    <location>
        <begin position="228"/>
        <end position="255"/>
    </location>
</feature>
<feature type="region of interest" description="Disordered" evidence="1">
    <location>
        <begin position="328"/>
        <end position="374"/>
    </location>
</feature>
<evidence type="ECO:0000313" key="2">
    <source>
        <dbReference type="EMBL" id="RZF46255.1"/>
    </source>
</evidence>
<dbReference type="InParanoid" id="A0A482XJK7"/>
<accession>A0A482XJK7</accession>
<feature type="compositionally biased region" description="Polar residues" evidence="1">
    <location>
        <begin position="363"/>
        <end position="373"/>
    </location>
</feature>
<evidence type="ECO:0000313" key="3">
    <source>
        <dbReference type="Proteomes" id="UP000291343"/>
    </source>
</evidence>